<reference evidence="3" key="1">
    <citation type="journal article" date="2020" name="Cell">
        <title>Large-Scale Comparative Analyses of Tick Genomes Elucidate Their Genetic Diversity and Vector Capacities.</title>
        <authorList>
            <consortium name="Tick Genome and Microbiome Consortium (TIGMIC)"/>
            <person name="Jia N."/>
            <person name="Wang J."/>
            <person name="Shi W."/>
            <person name="Du L."/>
            <person name="Sun Y."/>
            <person name="Zhan W."/>
            <person name="Jiang J.F."/>
            <person name="Wang Q."/>
            <person name="Zhang B."/>
            <person name="Ji P."/>
            <person name="Bell-Sakyi L."/>
            <person name="Cui X.M."/>
            <person name="Yuan T.T."/>
            <person name="Jiang B.G."/>
            <person name="Yang W.F."/>
            <person name="Lam T.T."/>
            <person name="Chang Q.C."/>
            <person name="Ding S.J."/>
            <person name="Wang X.J."/>
            <person name="Zhu J.G."/>
            <person name="Ruan X.D."/>
            <person name="Zhao L."/>
            <person name="Wei J.T."/>
            <person name="Ye R.Z."/>
            <person name="Que T.C."/>
            <person name="Du C.H."/>
            <person name="Zhou Y.H."/>
            <person name="Cheng J.X."/>
            <person name="Dai P.F."/>
            <person name="Guo W.B."/>
            <person name="Han X.H."/>
            <person name="Huang E.J."/>
            <person name="Li L.F."/>
            <person name="Wei W."/>
            <person name="Gao Y.C."/>
            <person name="Liu J.Z."/>
            <person name="Shao H.Z."/>
            <person name="Wang X."/>
            <person name="Wang C.C."/>
            <person name="Yang T.C."/>
            <person name="Huo Q.B."/>
            <person name="Li W."/>
            <person name="Chen H.Y."/>
            <person name="Chen S.E."/>
            <person name="Zhou L.G."/>
            <person name="Ni X.B."/>
            <person name="Tian J.H."/>
            <person name="Sheng Y."/>
            <person name="Liu T."/>
            <person name="Pan Y.S."/>
            <person name="Xia L.Y."/>
            <person name="Li J."/>
            <person name="Zhao F."/>
            <person name="Cao W.C."/>
        </authorList>
    </citation>
    <scope>NUCLEOTIDE SEQUENCE</scope>
    <source>
        <strain evidence="3">Rsan-2018</strain>
    </source>
</reference>
<reference evidence="3" key="2">
    <citation type="submission" date="2021-09" db="EMBL/GenBank/DDBJ databases">
        <authorList>
            <person name="Jia N."/>
            <person name="Wang J."/>
            <person name="Shi W."/>
            <person name="Du L."/>
            <person name="Sun Y."/>
            <person name="Zhan W."/>
            <person name="Jiang J."/>
            <person name="Wang Q."/>
            <person name="Zhang B."/>
            <person name="Ji P."/>
            <person name="Sakyi L.B."/>
            <person name="Cui X."/>
            <person name="Yuan T."/>
            <person name="Jiang B."/>
            <person name="Yang W."/>
            <person name="Lam T.T.-Y."/>
            <person name="Chang Q."/>
            <person name="Ding S."/>
            <person name="Wang X."/>
            <person name="Zhu J."/>
            <person name="Ruan X."/>
            <person name="Zhao L."/>
            <person name="Wei J."/>
            <person name="Que T."/>
            <person name="Du C."/>
            <person name="Cheng J."/>
            <person name="Dai P."/>
            <person name="Han X."/>
            <person name="Huang E."/>
            <person name="Gao Y."/>
            <person name="Liu J."/>
            <person name="Shao H."/>
            <person name="Ye R."/>
            <person name="Li L."/>
            <person name="Wei W."/>
            <person name="Wang X."/>
            <person name="Wang C."/>
            <person name="Huo Q."/>
            <person name="Li W."/>
            <person name="Guo W."/>
            <person name="Chen H."/>
            <person name="Chen S."/>
            <person name="Zhou L."/>
            <person name="Zhou L."/>
            <person name="Ni X."/>
            <person name="Tian J."/>
            <person name="Zhou Y."/>
            <person name="Sheng Y."/>
            <person name="Liu T."/>
            <person name="Pan Y."/>
            <person name="Xia L."/>
            <person name="Li J."/>
            <person name="Zhao F."/>
            <person name="Cao W."/>
        </authorList>
    </citation>
    <scope>NUCLEOTIDE SEQUENCE</scope>
    <source>
        <strain evidence="3">Rsan-2018</strain>
        <tissue evidence="3">Larvae</tissue>
    </source>
</reference>
<proteinExistence type="predicted"/>
<dbReference type="AlphaFoldDB" id="A0A9D4Q725"/>
<dbReference type="GO" id="GO:0016485">
    <property type="term" value="P:protein processing"/>
    <property type="evidence" value="ECO:0007669"/>
    <property type="project" value="TreeGrafter"/>
</dbReference>
<sequence length="296" mass="32688">MPVRRGDSDAAGKATTFRNDARAQEQKGAGGSRSKGTDLLRFPGRPPSEGRQPGEQATDKRILNADRQPANPYFSTAIEGWIETTRKYKKTVPNWPLDDSLLHRHLSTALLAQYDYWWNSLFLQMGAFAEPLFYPDASMSASYGGLGFLVARNIFKAFDFKRGSRLDSQRQRRDWMSPDSRASYERKIACTAGNDEVLAHVAALEIAFTAFFGSTAETGSGGKGQPKSQPKSHLFPDQSETMSAEVVFFLVYCRALCGDPLGCGDVLKHVAHFGRAFQCPENSTMTSLPGCTFFAN</sequence>
<dbReference type="GO" id="GO:0005886">
    <property type="term" value="C:plasma membrane"/>
    <property type="evidence" value="ECO:0007669"/>
    <property type="project" value="TreeGrafter"/>
</dbReference>
<dbReference type="InterPro" id="IPR024079">
    <property type="entry name" value="MetalloPept_cat_dom_sf"/>
</dbReference>
<evidence type="ECO:0000313" key="3">
    <source>
        <dbReference type="EMBL" id="KAH7967917.1"/>
    </source>
</evidence>
<feature type="domain" description="Peptidase M13 C-terminal" evidence="2">
    <location>
        <begin position="116"/>
        <end position="191"/>
    </location>
</feature>
<dbReference type="PANTHER" id="PTHR11733">
    <property type="entry name" value="ZINC METALLOPROTEASE FAMILY M13 NEPRILYSIN-RELATED"/>
    <property type="match status" value="1"/>
</dbReference>
<dbReference type="PANTHER" id="PTHR11733:SF241">
    <property type="entry name" value="GH26575P-RELATED"/>
    <property type="match status" value="1"/>
</dbReference>
<comment type="caution">
    <text evidence="3">The sequence shown here is derived from an EMBL/GenBank/DDBJ whole genome shotgun (WGS) entry which is preliminary data.</text>
</comment>
<dbReference type="VEuPathDB" id="VectorBase:RSAN_027976"/>
<feature type="compositionally biased region" description="Basic and acidic residues" evidence="1">
    <location>
        <begin position="1"/>
        <end position="10"/>
    </location>
</feature>
<dbReference type="InterPro" id="IPR018497">
    <property type="entry name" value="Peptidase_M13_C"/>
</dbReference>
<dbReference type="EMBL" id="JABSTV010001248">
    <property type="protein sequence ID" value="KAH7967917.1"/>
    <property type="molecule type" value="Genomic_DNA"/>
</dbReference>
<organism evidence="3 4">
    <name type="scientific">Rhipicephalus sanguineus</name>
    <name type="common">Brown dog tick</name>
    <name type="synonym">Ixodes sanguineus</name>
    <dbReference type="NCBI Taxonomy" id="34632"/>
    <lineage>
        <taxon>Eukaryota</taxon>
        <taxon>Metazoa</taxon>
        <taxon>Ecdysozoa</taxon>
        <taxon>Arthropoda</taxon>
        <taxon>Chelicerata</taxon>
        <taxon>Arachnida</taxon>
        <taxon>Acari</taxon>
        <taxon>Parasitiformes</taxon>
        <taxon>Ixodida</taxon>
        <taxon>Ixodoidea</taxon>
        <taxon>Ixodidae</taxon>
        <taxon>Rhipicephalinae</taxon>
        <taxon>Rhipicephalus</taxon>
        <taxon>Rhipicephalus</taxon>
    </lineage>
</organism>
<protein>
    <recommendedName>
        <fullName evidence="2">Peptidase M13 C-terminal domain-containing protein</fullName>
    </recommendedName>
</protein>
<dbReference type="Pfam" id="PF01431">
    <property type="entry name" value="Peptidase_M13"/>
    <property type="match status" value="1"/>
</dbReference>
<dbReference type="Proteomes" id="UP000821837">
    <property type="component" value="Unassembled WGS sequence"/>
</dbReference>
<keyword evidence="4" id="KW-1185">Reference proteome</keyword>
<name>A0A9D4Q725_RHISA</name>
<gene>
    <name evidence="3" type="ORF">HPB52_004100</name>
</gene>
<feature type="region of interest" description="Disordered" evidence="1">
    <location>
        <begin position="1"/>
        <end position="66"/>
    </location>
</feature>
<dbReference type="SUPFAM" id="SSF55486">
    <property type="entry name" value="Metalloproteases ('zincins'), catalytic domain"/>
    <property type="match status" value="1"/>
</dbReference>
<dbReference type="PROSITE" id="PS51885">
    <property type="entry name" value="NEPRILYSIN"/>
    <property type="match status" value="1"/>
</dbReference>
<evidence type="ECO:0000313" key="4">
    <source>
        <dbReference type="Proteomes" id="UP000821837"/>
    </source>
</evidence>
<evidence type="ECO:0000256" key="1">
    <source>
        <dbReference type="SAM" id="MobiDB-lite"/>
    </source>
</evidence>
<accession>A0A9D4Q725</accession>
<dbReference type="GO" id="GO:0004222">
    <property type="term" value="F:metalloendopeptidase activity"/>
    <property type="evidence" value="ECO:0007669"/>
    <property type="project" value="InterPro"/>
</dbReference>
<dbReference type="InterPro" id="IPR000718">
    <property type="entry name" value="Peptidase_M13"/>
</dbReference>
<dbReference type="Gene3D" id="3.40.390.10">
    <property type="entry name" value="Collagenase (Catalytic Domain)"/>
    <property type="match status" value="1"/>
</dbReference>
<evidence type="ECO:0000259" key="2">
    <source>
        <dbReference type="Pfam" id="PF01431"/>
    </source>
</evidence>